<dbReference type="CDD" id="cd00165">
    <property type="entry name" value="S4"/>
    <property type="match status" value="1"/>
</dbReference>
<dbReference type="Gene3D" id="3.30.70.1560">
    <property type="entry name" value="Alpha-L RNA-binding motif"/>
    <property type="match status" value="1"/>
</dbReference>
<dbReference type="PANTHER" id="PTHR47683:SF2">
    <property type="entry name" value="RNA-BINDING S4 DOMAIN-CONTAINING PROTEIN"/>
    <property type="match status" value="1"/>
</dbReference>
<dbReference type="GO" id="GO:0000455">
    <property type="term" value="P:enzyme-directed rRNA pseudouridine synthesis"/>
    <property type="evidence" value="ECO:0007669"/>
    <property type="project" value="UniProtKB-ARBA"/>
</dbReference>
<dbReference type="PROSITE" id="PS01149">
    <property type="entry name" value="PSI_RSU"/>
    <property type="match status" value="1"/>
</dbReference>
<evidence type="ECO:0000256" key="3">
    <source>
        <dbReference type="ARBA" id="ARBA00023235"/>
    </source>
</evidence>
<dbReference type="InterPro" id="IPR036986">
    <property type="entry name" value="S4_RNA-bd_sf"/>
</dbReference>
<dbReference type="Pfam" id="PF01479">
    <property type="entry name" value="S4"/>
    <property type="match status" value="1"/>
</dbReference>
<sequence>MERLQKVIAHAGIASRRKAEELITQGKVAVNGEIVKTLGIKVSSKDLVEVNGLPIYKEHPVYFLFYKPKNTLSSVSDDRGRPVVTDYFTNIVERIYPIGRLDFDTTGLLLLTNDGEFANLLMHPKYTVDKTYVAKVSAIPTRQQLNQLERGIVIDGRKTAKAKARLISEDRKKNTAIVELIIHEGWNHQVKKMFDAIKCPVVKLKREAFSFLTLDGLQPGMYRELKGFEIDKLKNLAKETTVARKR</sequence>
<dbReference type="EMBL" id="CP049740">
    <property type="protein sequence ID" value="QII82809.1"/>
    <property type="molecule type" value="Genomic_DNA"/>
</dbReference>
<accession>A0A6G7KC24</accession>
<dbReference type="PROSITE" id="PS50889">
    <property type="entry name" value="S4"/>
    <property type="match status" value="1"/>
</dbReference>
<dbReference type="FunFam" id="3.30.70.1560:FF:000001">
    <property type="entry name" value="Pseudouridine synthase"/>
    <property type="match status" value="1"/>
</dbReference>
<feature type="domain" description="RNA-binding S4" evidence="6">
    <location>
        <begin position="2"/>
        <end position="59"/>
    </location>
</feature>
<dbReference type="InterPro" id="IPR020103">
    <property type="entry name" value="PsdUridine_synth_cat_dom_sf"/>
</dbReference>
<comment type="similarity">
    <text evidence="1 5">Belongs to the pseudouridine synthase RsuA family.</text>
</comment>
<dbReference type="SUPFAM" id="SSF55174">
    <property type="entry name" value="Alpha-L RNA-binding motif"/>
    <property type="match status" value="1"/>
</dbReference>
<dbReference type="KEGG" id="jar:G7057_10405"/>
<dbReference type="AlphaFoldDB" id="A0A6G7KC24"/>
<keyword evidence="2 4" id="KW-0694">RNA-binding</keyword>
<dbReference type="EC" id="5.4.99.-" evidence="5"/>
<proteinExistence type="inferred from homology"/>
<name>A0A6G7KC24_9LACT</name>
<evidence type="ECO:0000313" key="7">
    <source>
        <dbReference type="EMBL" id="QII82809.1"/>
    </source>
</evidence>
<dbReference type="Pfam" id="PF00849">
    <property type="entry name" value="PseudoU_synth_2"/>
    <property type="match status" value="1"/>
</dbReference>
<dbReference type="FunFam" id="3.10.290.10:FF:000003">
    <property type="entry name" value="Pseudouridine synthase"/>
    <property type="match status" value="1"/>
</dbReference>
<reference evidence="7 8" key="1">
    <citation type="journal article" date="2017" name="Int. J. Syst. Evol. Microbiol.">
        <title>Jeotgalibaca porci sp. nov. and Jeotgalibaca arthritidis sp. nov., isolated from pigs, and emended description of the genus Jeotgalibaca.</title>
        <authorList>
            <person name="Zamora L."/>
            <person name="Perez-Sancho M."/>
            <person name="Dominguez L."/>
            <person name="Fernandez-Garayzabal J.F."/>
            <person name="Vela A.I."/>
        </authorList>
    </citation>
    <scope>NUCLEOTIDE SEQUENCE [LARGE SCALE GENOMIC DNA]</scope>
    <source>
        <strain evidence="7 8">CECT 9157</strain>
    </source>
</reference>
<dbReference type="InterPro" id="IPR000748">
    <property type="entry name" value="PsdUridine_synth_RsuA/RluB/E/F"/>
</dbReference>
<evidence type="ECO:0000256" key="5">
    <source>
        <dbReference type="RuleBase" id="RU003887"/>
    </source>
</evidence>
<dbReference type="Proteomes" id="UP000501451">
    <property type="component" value="Chromosome"/>
</dbReference>
<dbReference type="InterPro" id="IPR006145">
    <property type="entry name" value="PsdUridine_synth_RsuA/RluA"/>
</dbReference>
<evidence type="ECO:0000256" key="2">
    <source>
        <dbReference type="ARBA" id="ARBA00022884"/>
    </source>
</evidence>
<dbReference type="SMART" id="SM00363">
    <property type="entry name" value="S4"/>
    <property type="match status" value="1"/>
</dbReference>
<dbReference type="GO" id="GO:0005829">
    <property type="term" value="C:cytosol"/>
    <property type="evidence" value="ECO:0007669"/>
    <property type="project" value="UniProtKB-ARBA"/>
</dbReference>
<evidence type="ECO:0000256" key="4">
    <source>
        <dbReference type="PROSITE-ProRule" id="PRU00182"/>
    </source>
</evidence>
<gene>
    <name evidence="7" type="ORF">G7057_10405</name>
</gene>
<dbReference type="InterPro" id="IPR042092">
    <property type="entry name" value="PsdUridine_s_RsuA/RluB/E/F_cat"/>
</dbReference>
<dbReference type="InterPro" id="IPR018496">
    <property type="entry name" value="PsdUridine_synth_RsuA/RluB_CS"/>
</dbReference>
<dbReference type="GO" id="GO:0120159">
    <property type="term" value="F:rRNA pseudouridine synthase activity"/>
    <property type="evidence" value="ECO:0007669"/>
    <property type="project" value="UniProtKB-ARBA"/>
</dbReference>
<dbReference type="SUPFAM" id="SSF55120">
    <property type="entry name" value="Pseudouridine synthase"/>
    <property type="match status" value="1"/>
</dbReference>
<evidence type="ECO:0000313" key="8">
    <source>
        <dbReference type="Proteomes" id="UP000501451"/>
    </source>
</evidence>
<keyword evidence="3 5" id="KW-0413">Isomerase</keyword>
<evidence type="ECO:0000259" key="6">
    <source>
        <dbReference type="SMART" id="SM00363"/>
    </source>
</evidence>
<dbReference type="Gene3D" id="3.30.70.580">
    <property type="entry name" value="Pseudouridine synthase I, catalytic domain, N-terminal subdomain"/>
    <property type="match status" value="1"/>
</dbReference>
<dbReference type="PANTHER" id="PTHR47683">
    <property type="entry name" value="PSEUDOURIDINE SYNTHASE FAMILY PROTEIN-RELATED"/>
    <property type="match status" value="1"/>
</dbReference>
<dbReference type="NCBIfam" id="TIGR00093">
    <property type="entry name" value="pseudouridine synthase"/>
    <property type="match status" value="1"/>
</dbReference>
<dbReference type="InterPro" id="IPR050343">
    <property type="entry name" value="RsuA_PseudoU_synthase"/>
</dbReference>
<organism evidence="7 8">
    <name type="scientific">Jeotgalibaca arthritidis</name>
    <dbReference type="NCBI Taxonomy" id="1868794"/>
    <lineage>
        <taxon>Bacteria</taxon>
        <taxon>Bacillati</taxon>
        <taxon>Bacillota</taxon>
        <taxon>Bacilli</taxon>
        <taxon>Lactobacillales</taxon>
        <taxon>Carnobacteriaceae</taxon>
        <taxon>Jeotgalibaca</taxon>
    </lineage>
</organism>
<dbReference type="InterPro" id="IPR002942">
    <property type="entry name" value="S4_RNA-bd"/>
</dbReference>
<dbReference type="GO" id="GO:0003723">
    <property type="term" value="F:RNA binding"/>
    <property type="evidence" value="ECO:0007669"/>
    <property type="project" value="UniProtKB-KW"/>
</dbReference>
<dbReference type="FunFam" id="3.30.70.580:FF:000005">
    <property type="entry name" value="Pseudouridine synthase"/>
    <property type="match status" value="1"/>
</dbReference>
<dbReference type="InterPro" id="IPR020094">
    <property type="entry name" value="TruA/RsuA/RluB/E/F_N"/>
</dbReference>
<evidence type="ECO:0000256" key="1">
    <source>
        <dbReference type="ARBA" id="ARBA00008348"/>
    </source>
</evidence>
<dbReference type="Gene3D" id="3.10.290.10">
    <property type="entry name" value="RNA-binding S4 domain"/>
    <property type="match status" value="1"/>
</dbReference>
<protein>
    <recommendedName>
        <fullName evidence="5">Pseudouridine synthase</fullName>
        <ecNumber evidence="5">5.4.99.-</ecNumber>
    </recommendedName>
</protein>
<dbReference type="CDD" id="cd02870">
    <property type="entry name" value="PseudoU_synth_RsuA_like"/>
    <property type="match status" value="1"/>
</dbReference>
<dbReference type="RefSeq" id="WP_166163537.1">
    <property type="nucleotide sequence ID" value="NZ_CP049740.1"/>
</dbReference>
<keyword evidence="8" id="KW-1185">Reference proteome</keyword>